<evidence type="ECO:0000313" key="8">
    <source>
        <dbReference type="Proteomes" id="UP000325684"/>
    </source>
</evidence>
<evidence type="ECO:0000256" key="5">
    <source>
        <dbReference type="ARBA" id="ARBA00022691"/>
    </source>
</evidence>
<evidence type="ECO:0000313" key="7">
    <source>
        <dbReference type="EMBL" id="KAB0267742.1"/>
    </source>
</evidence>
<dbReference type="Pfam" id="PF00856">
    <property type="entry name" value="SET"/>
    <property type="match status" value="1"/>
</dbReference>
<organism evidence="7 8">
    <name type="scientific">Microvirga brassicacearum</name>
    <dbReference type="NCBI Taxonomy" id="2580413"/>
    <lineage>
        <taxon>Bacteria</taxon>
        <taxon>Pseudomonadati</taxon>
        <taxon>Pseudomonadota</taxon>
        <taxon>Alphaproteobacteria</taxon>
        <taxon>Hyphomicrobiales</taxon>
        <taxon>Methylobacteriaceae</taxon>
        <taxon>Microvirga</taxon>
    </lineage>
</organism>
<dbReference type="GO" id="GO:0032259">
    <property type="term" value="P:methylation"/>
    <property type="evidence" value="ECO:0007669"/>
    <property type="project" value="UniProtKB-KW"/>
</dbReference>
<gene>
    <name evidence="7" type="ORF">FEZ63_07850</name>
</gene>
<dbReference type="InterPro" id="IPR050777">
    <property type="entry name" value="SET2_Histone-Lys_MeTrsfase"/>
</dbReference>
<dbReference type="SUPFAM" id="SSF82199">
    <property type="entry name" value="SET domain"/>
    <property type="match status" value="1"/>
</dbReference>
<accession>A0A5N3PDD1</accession>
<proteinExistence type="predicted"/>
<keyword evidence="3" id="KW-0489">Methyltransferase</keyword>
<dbReference type="PANTHER" id="PTHR22884">
    <property type="entry name" value="SET DOMAIN PROTEINS"/>
    <property type="match status" value="1"/>
</dbReference>
<dbReference type="AlphaFoldDB" id="A0A5N3PDD1"/>
<dbReference type="GO" id="GO:0005694">
    <property type="term" value="C:chromosome"/>
    <property type="evidence" value="ECO:0007669"/>
    <property type="project" value="UniProtKB-SubCell"/>
</dbReference>
<protein>
    <submittedName>
        <fullName evidence="7">SET domain-containing protein</fullName>
    </submittedName>
</protein>
<dbReference type="InterPro" id="IPR001214">
    <property type="entry name" value="SET_dom"/>
</dbReference>
<reference evidence="7 8" key="1">
    <citation type="journal article" date="2019" name="Microorganisms">
        <title>Genome Insights into the Novel Species Microvirga brassicacearum, a Rapeseed Endophyte with Biotechnological Potential.</title>
        <authorList>
            <person name="Jimenez-Gomez A."/>
            <person name="Saati-Santamaria Z."/>
            <person name="Igual J.M."/>
            <person name="Rivas R."/>
            <person name="Mateos P.F."/>
            <person name="Garcia-Fraile P."/>
        </authorList>
    </citation>
    <scope>NUCLEOTIDE SEQUENCE [LARGE SCALE GENOMIC DNA]</scope>
    <source>
        <strain evidence="7 8">CDVBN77</strain>
    </source>
</reference>
<dbReference type="SMART" id="SM00317">
    <property type="entry name" value="SET"/>
    <property type="match status" value="1"/>
</dbReference>
<evidence type="ECO:0000256" key="1">
    <source>
        <dbReference type="ARBA" id="ARBA00004286"/>
    </source>
</evidence>
<comment type="subcellular location">
    <subcellularLocation>
        <location evidence="1">Chromosome</location>
    </subcellularLocation>
</comment>
<dbReference type="GO" id="GO:0008168">
    <property type="term" value="F:methyltransferase activity"/>
    <property type="evidence" value="ECO:0007669"/>
    <property type="project" value="UniProtKB-KW"/>
</dbReference>
<keyword evidence="2" id="KW-0158">Chromosome</keyword>
<keyword evidence="8" id="KW-1185">Reference proteome</keyword>
<evidence type="ECO:0000256" key="2">
    <source>
        <dbReference type="ARBA" id="ARBA00022454"/>
    </source>
</evidence>
<dbReference type="PROSITE" id="PS50280">
    <property type="entry name" value="SET"/>
    <property type="match status" value="1"/>
</dbReference>
<dbReference type="InterPro" id="IPR046341">
    <property type="entry name" value="SET_dom_sf"/>
</dbReference>
<keyword evidence="5" id="KW-0949">S-adenosyl-L-methionine</keyword>
<name>A0A5N3PDD1_9HYPH</name>
<evidence type="ECO:0000256" key="4">
    <source>
        <dbReference type="ARBA" id="ARBA00022679"/>
    </source>
</evidence>
<dbReference type="Gene3D" id="2.170.270.10">
    <property type="entry name" value="SET domain"/>
    <property type="match status" value="1"/>
</dbReference>
<dbReference type="Proteomes" id="UP000325684">
    <property type="component" value="Unassembled WGS sequence"/>
</dbReference>
<dbReference type="OrthoDB" id="9790349at2"/>
<feature type="domain" description="SET" evidence="6">
    <location>
        <begin position="1"/>
        <end position="112"/>
    </location>
</feature>
<keyword evidence="4" id="KW-0808">Transferase</keyword>
<dbReference type="EMBL" id="VCMV01000013">
    <property type="protein sequence ID" value="KAB0267742.1"/>
    <property type="molecule type" value="Genomic_DNA"/>
</dbReference>
<sequence length="136" mass="15548">MRSSSLGDTYRVGRSRTGLGLFATRLIEKGEFIVEYDGPRLTNDEVEERRNTRYLFTVNSRWTVDGSPRWNLARYINHCCRPNAEAVITRGRIRIKARKRIRPGDEIAYHYGKSYFDAFIAPKGCKCPKCEPGAAG</sequence>
<evidence type="ECO:0000259" key="6">
    <source>
        <dbReference type="PROSITE" id="PS50280"/>
    </source>
</evidence>
<evidence type="ECO:0000256" key="3">
    <source>
        <dbReference type="ARBA" id="ARBA00022603"/>
    </source>
</evidence>
<comment type="caution">
    <text evidence="7">The sequence shown here is derived from an EMBL/GenBank/DDBJ whole genome shotgun (WGS) entry which is preliminary data.</text>
</comment>